<dbReference type="Gene3D" id="1.25.40.10">
    <property type="entry name" value="Tetratricopeptide repeat domain"/>
    <property type="match status" value="2"/>
</dbReference>
<feature type="domain" description="HTH luxR-type" evidence="1">
    <location>
        <begin position="798"/>
        <end position="863"/>
    </location>
</feature>
<dbReference type="SUPFAM" id="SSF48452">
    <property type="entry name" value="TPR-like"/>
    <property type="match status" value="1"/>
</dbReference>
<dbReference type="GO" id="GO:0003677">
    <property type="term" value="F:DNA binding"/>
    <property type="evidence" value="ECO:0007669"/>
    <property type="project" value="InterPro"/>
</dbReference>
<dbReference type="InterPro" id="IPR016032">
    <property type="entry name" value="Sig_transdc_resp-reg_C-effctor"/>
</dbReference>
<dbReference type="PROSITE" id="PS00622">
    <property type="entry name" value="HTH_LUXR_1"/>
    <property type="match status" value="1"/>
</dbReference>
<dbReference type="Gene3D" id="1.10.10.10">
    <property type="entry name" value="Winged helix-like DNA-binding domain superfamily/Winged helix DNA-binding domain"/>
    <property type="match status" value="1"/>
</dbReference>
<evidence type="ECO:0000259" key="1">
    <source>
        <dbReference type="PROSITE" id="PS50043"/>
    </source>
</evidence>
<dbReference type="PROSITE" id="PS50043">
    <property type="entry name" value="HTH_LUXR_2"/>
    <property type="match status" value="1"/>
</dbReference>
<dbReference type="AlphaFoldDB" id="A0A5R9AME2"/>
<proteinExistence type="predicted"/>
<dbReference type="SUPFAM" id="SSF46894">
    <property type="entry name" value="C-terminal effector domain of the bipartite response regulators"/>
    <property type="match status" value="1"/>
</dbReference>
<dbReference type="CDD" id="cd06170">
    <property type="entry name" value="LuxR_C_like"/>
    <property type="match status" value="1"/>
</dbReference>
<accession>A0A5R9AME2</accession>
<dbReference type="EMBL" id="VAWA01000001">
    <property type="protein sequence ID" value="TLP79971.1"/>
    <property type="molecule type" value="Genomic_DNA"/>
</dbReference>
<dbReference type="InterPro" id="IPR036388">
    <property type="entry name" value="WH-like_DNA-bd_sf"/>
</dbReference>
<dbReference type="SMART" id="SM00421">
    <property type="entry name" value="HTH_LUXR"/>
    <property type="match status" value="1"/>
</dbReference>
<evidence type="ECO:0000313" key="2">
    <source>
        <dbReference type="EMBL" id="TLP79971.1"/>
    </source>
</evidence>
<name>A0A5R9AME2_9MICC</name>
<dbReference type="InterPro" id="IPR051015">
    <property type="entry name" value="EvgA-like"/>
</dbReference>
<dbReference type="PRINTS" id="PR00038">
    <property type="entry name" value="HTHLUXR"/>
</dbReference>
<evidence type="ECO:0000313" key="3">
    <source>
        <dbReference type="Proteomes" id="UP000306544"/>
    </source>
</evidence>
<dbReference type="Proteomes" id="UP000306544">
    <property type="component" value="Unassembled WGS sequence"/>
</dbReference>
<gene>
    <name evidence="2" type="ORF">FEF27_00875</name>
</gene>
<dbReference type="InterPro" id="IPR000792">
    <property type="entry name" value="Tscrpt_reg_LuxR_C"/>
</dbReference>
<organism evidence="2 3">
    <name type="scientific">Nesterenkonia sphaerica</name>
    <dbReference type="NCBI Taxonomy" id="1804988"/>
    <lineage>
        <taxon>Bacteria</taxon>
        <taxon>Bacillati</taxon>
        <taxon>Actinomycetota</taxon>
        <taxon>Actinomycetes</taxon>
        <taxon>Micrococcales</taxon>
        <taxon>Micrococcaceae</taxon>
        <taxon>Nesterenkonia</taxon>
    </lineage>
</organism>
<dbReference type="PANTHER" id="PTHR45566">
    <property type="entry name" value="HTH-TYPE TRANSCRIPTIONAL REGULATOR YHJB-RELATED"/>
    <property type="match status" value="1"/>
</dbReference>
<dbReference type="PANTHER" id="PTHR45566:SF2">
    <property type="entry name" value="NARL SUBFAMILY"/>
    <property type="match status" value="1"/>
</dbReference>
<reference evidence="2 3" key="1">
    <citation type="submission" date="2019-05" db="EMBL/GenBank/DDBJ databases">
        <title>Nesterenkonia sp. GY239, isolated from the Southern Atlantic Ocean.</title>
        <authorList>
            <person name="Zhang G."/>
        </authorList>
    </citation>
    <scope>NUCLEOTIDE SEQUENCE [LARGE SCALE GENOMIC DNA]</scope>
    <source>
        <strain evidence="2 3">GY239</strain>
    </source>
</reference>
<comment type="caution">
    <text evidence="2">The sequence shown here is derived from an EMBL/GenBank/DDBJ whole genome shotgun (WGS) entry which is preliminary data.</text>
</comment>
<sequence>MPERAQLVVGAGWTQDVPYAALRQLPHATVHSSAEAATDSPARRLALAESLTAQHRNWESAPPVILLDDPHLMDAPSLQVLTQLAHQMRTTSTVLVIAASSEVHAGVDPDFSRVMADPGTLQLQIPALVADDVVALARERGFHDINSQGVAAVLEHSGGRLRVAEEILAEVPQGAWPADPDTLPIPRSVVRDVLGPIRDSGSEDLWRLVATLAVLEESSDLTRIAEVAGVADLSEAVDLAVASGVVREARSAGLSLLELIHPAAQRIIIAEMKPSERRALHSRAATCVEHAEDQLIHRAAAAQGQDPDLACALQQAAVAAEYQGRWRDSARLHFAASGVLPRSAPRDAELLKGVDALASAGNVAQALPWLGVAKSIAPSPERDVVLANLALHRGKAAEAHDLLQRASAAEPADQEVHAQIALRRTLDALVRWDGEDLCDWADRAMQLSPPDSPTYIESRAMRGVGLAARGRLDEATATIRELAAENVSGAHSQRFHLCVGWVSLLAGNLREAVRALESAVPTQQLRGSLRISLWAQGWLARVQLLLGEWDDALRTADDGLRQCHEAGIELVTPLLHWTSAEVRLCRGQPTDEVLGGTRSRAFFSDYLAMQVPERCTRAISAYVRGDHEARAAALRPLLSEDPWTSGRGSFWPWHADLVDALIAADSLVEAQRAAADFRRYTSDASAHVRALAEAACARVAGAAGDAAAAEQHFARALDLVCDDQYPTDRARILLSRGQVLRRVNRRRDAMESLERAREFYQGVGAKVLVERCEQELRATGMSWGGATAGSAGEARDSTSGNAVVLTPQELSVANLVVQGMTNAEVARELFIAEKTVQYHLTRIYGKFRIRSRTELATVHFAEDSRPH</sequence>
<dbReference type="GO" id="GO:0006355">
    <property type="term" value="P:regulation of DNA-templated transcription"/>
    <property type="evidence" value="ECO:0007669"/>
    <property type="project" value="InterPro"/>
</dbReference>
<dbReference type="InterPro" id="IPR011990">
    <property type="entry name" value="TPR-like_helical_dom_sf"/>
</dbReference>
<dbReference type="Pfam" id="PF00196">
    <property type="entry name" value="GerE"/>
    <property type="match status" value="1"/>
</dbReference>
<dbReference type="OrthoDB" id="134933at2"/>
<keyword evidence="3" id="KW-1185">Reference proteome</keyword>
<protein>
    <recommendedName>
        <fullName evidence="1">HTH luxR-type domain-containing protein</fullName>
    </recommendedName>
</protein>